<name>A0ABS9KUT6_9BACT</name>
<keyword evidence="1" id="KW-1133">Transmembrane helix</keyword>
<feature type="transmembrane region" description="Helical" evidence="1">
    <location>
        <begin position="21"/>
        <end position="48"/>
    </location>
</feature>
<evidence type="ECO:0008006" key="4">
    <source>
        <dbReference type="Google" id="ProtNLM"/>
    </source>
</evidence>
<dbReference type="RefSeq" id="WP_237874603.1">
    <property type="nucleotide sequence ID" value="NZ_JAKLTR010000011.1"/>
</dbReference>
<keyword evidence="3" id="KW-1185">Reference proteome</keyword>
<reference evidence="2" key="1">
    <citation type="submission" date="2022-01" db="EMBL/GenBank/DDBJ databases">
        <authorList>
            <person name="Jo J.-H."/>
            <person name="Im W.-T."/>
        </authorList>
    </citation>
    <scope>NUCLEOTIDE SEQUENCE</scope>
    <source>
        <strain evidence="2">NA20</strain>
    </source>
</reference>
<evidence type="ECO:0000256" key="1">
    <source>
        <dbReference type="SAM" id="Phobius"/>
    </source>
</evidence>
<comment type="caution">
    <text evidence="2">The sequence shown here is derived from an EMBL/GenBank/DDBJ whole genome shotgun (WGS) entry which is preliminary data.</text>
</comment>
<keyword evidence="1" id="KW-0472">Membrane</keyword>
<organism evidence="2 3">
    <name type="scientific">Terrimonas ginsenosidimutans</name>
    <dbReference type="NCBI Taxonomy" id="2908004"/>
    <lineage>
        <taxon>Bacteria</taxon>
        <taxon>Pseudomonadati</taxon>
        <taxon>Bacteroidota</taxon>
        <taxon>Chitinophagia</taxon>
        <taxon>Chitinophagales</taxon>
        <taxon>Chitinophagaceae</taxon>
        <taxon>Terrimonas</taxon>
    </lineage>
</organism>
<keyword evidence="1" id="KW-0812">Transmembrane</keyword>
<evidence type="ECO:0000313" key="3">
    <source>
        <dbReference type="Proteomes" id="UP001165367"/>
    </source>
</evidence>
<evidence type="ECO:0000313" key="2">
    <source>
        <dbReference type="EMBL" id="MCG2616065.1"/>
    </source>
</evidence>
<dbReference type="Proteomes" id="UP001165367">
    <property type="component" value="Unassembled WGS sequence"/>
</dbReference>
<dbReference type="EMBL" id="JAKLTR010000011">
    <property type="protein sequence ID" value="MCG2616065.1"/>
    <property type="molecule type" value="Genomic_DNA"/>
</dbReference>
<feature type="transmembrane region" description="Helical" evidence="1">
    <location>
        <begin position="318"/>
        <end position="346"/>
    </location>
</feature>
<sequence>MDNTVEKEIRLSDLFRHIKPFLRFFLSRLLLMLLAIALGIGLGLVYYYKQKPRFESVCTFMIEDKQPSMGGLGGIASQFGFDLGGLSGGGSLFSGENIFEILRSKRIVNKVLLSKVDSVQPAGMTLADLYLTFSDEGKKIRKKPQLASVNFNSVASSLTPLQDTVLNIIYNKIVKKSLIVDRVSKRGNLTKVQIDASDRKFAILMSQRIVEEAMSLYVHIKVGNAKMNISRMQVRADSLLMLLNGKYYSAAVAQTLDANPGIASSRVPAELALRDRGVISTLYSEVVKNLEASKMLLSQQTPVIEIIDYPSISTEDNLVSPVVTCFIGVFALSFLAFVTIFVQYLIRYKH</sequence>
<gene>
    <name evidence="2" type="ORF">LZZ85_17345</name>
</gene>
<proteinExistence type="predicted"/>
<accession>A0ABS9KUT6</accession>
<protein>
    <recommendedName>
        <fullName evidence="4">Polysaccharide chain length determinant N-terminal domain-containing protein</fullName>
    </recommendedName>
</protein>